<dbReference type="CDD" id="cd19941">
    <property type="entry name" value="TIL"/>
    <property type="match status" value="1"/>
</dbReference>
<proteinExistence type="predicted"/>
<feature type="transmembrane region" description="Helical" evidence="1">
    <location>
        <begin position="18"/>
        <end position="36"/>
    </location>
</feature>
<evidence type="ECO:0000313" key="3">
    <source>
        <dbReference type="Proteomes" id="UP000606580"/>
    </source>
</evidence>
<protein>
    <submittedName>
        <fullName evidence="2">Uncharacterized protein</fullName>
    </submittedName>
</protein>
<keyword evidence="1" id="KW-0812">Transmembrane</keyword>
<dbReference type="AlphaFoldDB" id="A0A848DC44"/>
<comment type="caution">
    <text evidence="2">The sequence shown here is derived from an EMBL/GenBank/DDBJ whole genome shotgun (WGS) entry which is preliminary data.</text>
</comment>
<sequence length="210" mass="25105">MFRKKDEKESEHKNRSNLYFFIGLGVFLLITFIVIAPTETHHYEVEVSYIDTETYTEKEPYETQESYQAQEPYQDVDYYTDNVPVEESVPYTDYETVVYNAPPEQYYSSCGSDCTCTDYSWTGDCIQCTCSVAVTRYKIQTVYQEIQKERPVTKYRTLTKYRTVTKYRDVEKTREVMKTKMEPRQMEVNWILGFKMPFKLHFPYISNENE</sequence>
<gene>
    <name evidence="2" type="ORF">GIS02_04990</name>
</gene>
<reference evidence="2" key="1">
    <citation type="journal article" date="2020" name="MBio">
        <title>'Candidatus Ethanoperedens,' a Thermophilic Genus of Archaea Mediating the Anaerobic Oxidation of Ethane.</title>
        <authorList>
            <person name="Hahn C.J."/>
            <person name="Laso-Perez R."/>
            <person name="Vulcano F."/>
            <person name="Vaziourakis K.M."/>
            <person name="Stokke R."/>
            <person name="Steen I.H."/>
            <person name="Teske A."/>
            <person name="Boetius A."/>
            <person name="Liebeke M."/>
            <person name="Amann R."/>
            <person name="Knittel K."/>
            <person name="Wegener G."/>
        </authorList>
    </citation>
    <scope>NUCLEOTIDE SEQUENCE</scope>
    <source>
        <strain evidence="2">GoM-Arc1-LC-WB58</strain>
    </source>
</reference>
<evidence type="ECO:0000313" key="2">
    <source>
        <dbReference type="EMBL" id="NMG83545.1"/>
    </source>
</evidence>
<keyword evidence="1" id="KW-0472">Membrane</keyword>
<name>A0A848DC44_9EURY</name>
<dbReference type="EMBL" id="WNEG01000087">
    <property type="protein sequence ID" value="NMG83545.1"/>
    <property type="molecule type" value="Genomic_DNA"/>
</dbReference>
<dbReference type="Proteomes" id="UP000606580">
    <property type="component" value="Unassembled WGS sequence"/>
</dbReference>
<evidence type="ECO:0000256" key="1">
    <source>
        <dbReference type="SAM" id="Phobius"/>
    </source>
</evidence>
<accession>A0A848DC44</accession>
<keyword evidence="1" id="KW-1133">Transmembrane helix</keyword>
<organism evidence="2 3">
    <name type="scientific">Candidatus Ethanoperedens thermophilum</name>
    <dbReference type="NCBI Taxonomy" id="2766897"/>
    <lineage>
        <taxon>Archaea</taxon>
        <taxon>Methanobacteriati</taxon>
        <taxon>Methanobacteriota</taxon>
        <taxon>Stenosarchaea group</taxon>
        <taxon>Methanomicrobia</taxon>
        <taxon>Methanosarcinales</taxon>
        <taxon>Methanosarcinales incertae sedis</taxon>
        <taxon>GOM Arc I cluster</taxon>
        <taxon>Candidatus Ethanoperedens</taxon>
    </lineage>
</organism>